<dbReference type="SMART" id="SM00419">
    <property type="entry name" value="HTH_CRP"/>
    <property type="match status" value="1"/>
</dbReference>
<proteinExistence type="predicted"/>
<dbReference type="Pfam" id="PF00027">
    <property type="entry name" value="cNMP_binding"/>
    <property type="match status" value="1"/>
</dbReference>
<evidence type="ECO:0000256" key="1">
    <source>
        <dbReference type="ARBA" id="ARBA00023015"/>
    </source>
</evidence>
<dbReference type="RefSeq" id="WP_043355518.1">
    <property type="nucleotide sequence ID" value="NZ_CP003811.1"/>
</dbReference>
<sequence>MENPFVRKMERHVRLAPEDRAVLDGLGRQHVRHVAARQDIEGQQSDPSHTHLILDGWACRYKQFPDGRRAIVALLLPGDLCDPFVFRRAHMDHAIGALTSVTVARIAPDQLGDAIRGRPAVEECLWREMLATTALHREWIASVGRRSAIERLAHLFCELHLRLTRVGLADGMTLPMPVTQPDLADALGQTSVHINRTLKELRISGLVALRSRRLTIRDLDGLMERGLFDPAYLQLS</sequence>
<organism evidence="5 6">
    <name type="scientific">Methylobacterium oryzae CBMB20</name>
    <dbReference type="NCBI Taxonomy" id="693986"/>
    <lineage>
        <taxon>Bacteria</taxon>
        <taxon>Pseudomonadati</taxon>
        <taxon>Pseudomonadota</taxon>
        <taxon>Alphaproteobacteria</taxon>
        <taxon>Hyphomicrobiales</taxon>
        <taxon>Methylobacteriaceae</taxon>
        <taxon>Methylobacterium</taxon>
    </lineage>
</organism>
<dbReference type="Pfam" id="PF13545">
    <property type="entry name" value="HTH_Crp_2"/>
    <property type="match status" value="1"/>
</dbReference>
<dbReference type="InterPro" id="IPR000595">
    <property type="entry name" value="cNMP-bd_dom"/>
</dbReference>
<feature type="domain" description="HTH crp-type" evidence="4">
    <location>
        <begin position="146"/>
        <end position="220"/>
    </location>
</feature>
<evidence type="ECO:0000256" key="2">
    <source>
        <dbReference type="ARBA" id="ARBA00023125"/>
    </source>
</evidence>
<evidence type="ECO:0000313" key="6">
    <source>
        <dbReference type="Proteomes" id="UP000029492"/>
    </source>
</evidence>
<dbReference type="GO" id="GO:0003677">
    <property type="term" value="F:DNA binding"/>
    <property type="evidence" value="ECO:0007669"/>
    <property type="project" value="UniProtKB-KW"/>
</dbReference>
<dbReference type="InterPro" id="IPR014710">
    <property type="entry name" value="RmlC-like_jellyroll"/>
</dbReference>
<dbReference type="eggNOG" id="COG0664">
    <property type="taxonomic scope" value="Bacteria"/>
</dbReference>
<dbReference type="InterPro" id="IPR012318">
    <property type="entry name" value="HTH_CRP"/>
</dbReference>
<protein>
    <submittedName>
        <fullName evidence="5">Crp/Fnr family transcriptional regulator</fullName>
    </submittedName>
</protein>
<evidence type="ECO:0000313" key="5">
    <source>
        <dbReference type="EMBL" id="AIQ89476.1"/>
    </source>
</evidence>
<accession>A0A089NNK0</accession>
<dbReference type="STRING" id="693986.MOC_1721"/>
<gene>
    <name evidence="5" type="ORF">MOC_1721</name>
</gene>
<dbReference type="Gene3D" id="1.10.10.10">
    <property type="entry name" value="Winged helix-like DNA-binding domain superfamily/Winged helix DNA-binding domain"/>
    <property type="match status" value="1"/>
</dbReference>
<dbReference type="Proteomes" id="UP000029492">
    <property type="component" value="Chromosome"/>
</dbReference>
<evidence type="ECO:0000259" key="4">
    <source>
        <dbReference type="PROSITE" id="PS51063"/>
    </source>
</evidence>
<dbReference type="CDD" id="cd00038">
    <property type="entry name" value="CAP_ED"/>
    <property type="match status" value="1"/>
</dbReference>
<dbReference type="Gene3D" id="2.60.120.10">
    <property type="entry name" value="Jelly Rolls"/>
    <property type="match status" value="1"/>
</dbReference>
<dbReference type="InterPro" id="IPR036388">
    <property type="entry name" value="WH-like_DNA-bd_sf"/>
</dbReference>
<dbReference type="SUPFAM" id="SSF51206">
    <property type="entry name" value="cAMP-binding domain-like"/>
    <property type="match status" value="1"/>
</dbReference>
<dbReference type="InterPro" id="IPR018490">
    <property type="entry name" value="cNMP-bd_dom_sf"/>
</dbReference>
<dbReference type="EMBL" id="CP003811">
    <property type="protein sequence ID" value="AIQ89476.1"/>
    <property type="molecule type" value="Genomic_DNA"/>
</dbReference>
<keyword evidence="6" id="KW-1185">Reference proteome</keyword>
<dbReference type="AlphaFoldDB" id="A0A089NNK0"/>
<dbReference type="HOGENOM" id="CLU_075053_0_0_5"/>
<dbReference type="GO" id="GO:0006355">
    <property type="term" value="P:regulation of DNA-templated transcription"/>
    <property type="evidence" value="ECO:0007669"/>
    <property type="project" value="InterPro"/>
</dbReference>
<name>A0A089NNK0_9HYPH</name>
<evidence type="ECO:0000256" key="3">
    <source>
        <dbReference type="ARBA" id="ARBA00023163"/>
    </source>
</evidence>
<keyword evidence="2" id="KW-0238">DNA-binding</keyword>
<dbReference type="InterPro" id="IPR036390">
    <property type="entry name" value="WH_DNA-bd_sf"/>
</dbReference>
<reference evidence="5 6" key="1">
    <citation type="journal article" date="2014" name="PLoS ONE">
        <title>Genome Information of Methylobacterium oryzae, a Plant-Probiotic Methylotroph in the Phyllosphere.</title>
        <authorList>
            <person name="Kwak M.J."/>
            <person name="Jeong H."/>
            <person name="Madhaiyan M."/>
            <person name="Lee Y."/>
            <person name="Sa T.M."/>
            <person name="Oh T.K."/>
            <person name="Kim J.F."/>
        </authorList>
    </citation>
    <scope>NUCLEOTIDE SEQUENCE [LARGE SCALE GENOMIC DNA]</scope>
    <source>
        <strain evidence="5 6">CBMB20</strain>
    </source>
</reference>
<dbReference type="SUPFAM" id="SSF46785">
    <property type="entry name" value="Winged helix' DNA-binding domain"/>
    <property type="match status" value="1"/>
</dbReference>
<dbReference type="KEGG" id="mor:MOC_1721"/>
<keyword evidence="3" id="KW-0804">Transcription</keyword>
<dbReference type="PROSITE" id="PS51063">
    <property type="entry name" value="HTH_CRP_2"/>
    <property type="match status" value="1"/>
</dbReference>
<keyword evidence="1" id="KW-0805">Transcription regulation</keyword>